<gene>
    <name evidence="2" type="ORF">EKD16_23475</name>
</gene>
<evidence type="ECO:0000313" key="3">
    <source>
        <dbReference type="Proteomes" id="UP000292235"/>
    </source>
</evidence>
<proteinExistence type="predicted"/>
<name>A0A4P6Q6Y0_9ACTN</name>
<dbReference type="AlphaFoldDB" id="A0A4P6Q6Y0"/>
<keyword evidence="1" id="KW-0472">Membrane</keyword>
<evidence type="ECO:0000313" key="2">
    <source>
        <dbReference type="EMBL" id="QBI56443.1"/>
    </source>
</evidence>
<reference evidence="2 3" key="1">
    <citation type="submission" date="2019-02" db="EMBL/GenBank/DDBJ databases">
        <authorList>
            <person name="Khodamoradi S."/>
            <person name="Hahnke R.L."/>
            <person name="Kaempfer P."/>
            <person name="Schumann P."/>
            <person name="Rohde M."/>
            <person name="Steinert M."/>
            <person name="Luzhetskyy A."/>
            <person name="Wink J."/>
            <person name="Ruckert C."/>
        </authorList>
    </citation>
    <scope>NUCLEOTIDE SEQUENCE [LARGE SCALE GENOMIC DNA]</scope>
    <source>
        <strain evidence="2 3">M2</strain>
    </source>
</reference>
<organism evidence="2 3">
    <name type="scientific">Streptomonospora litoralis</name>
    <dbReference type="NCBI Taxonomy" id="2498135"/>
    <lineage>
        <taxon>Bacteria</taxon>
        <taxon>Bacillati</taxon>
        <taxon>Actinomycetota</taxon>
        <taxon>Actinomycetes</taxon>
        <taxon>Streptosporangiales</taxon>
        <taxon>Nocardiopsidaceae</taxon>
        <taxon>Streptomonospora</taxon>
    </lineage>
</organism>
<keyword evidence="1" id="KW-0812">Transmembrane</keyword>
<dbReference type="Proteomes" id="UP000292235">
    <property type="component" value="Chromosome"/>
</dbReference>
<keyword evidence="3" id="KW-1185">Reference proteome</keyword>
<feature type="transmembrane region" description="Helical" evidence="1">
    <location>
        <begin position="64"/>
        <end position="82"/>
    </location>
</feature>
<evidence type="ECO:0008006" key="4">
    <source>
        <dbReference type="Google" id="ProtNLM"/>
    </source>
</evidence>
<feature type="transmembrane region" description="Helical" evidence="1">
    <location>
        <begin position="38"/>
        <end position="58"/>
    </location>
</feature>
<sequence>MVRVPQPVSMVSERGVPVSEKVRLTCPMGRKRAETWGGAALALAGAAAAAAGVAGLTAQGAPRWTAVALGVAALLGGLALAGHGIRLRVPVLEVEDGEFRYTRGRYIVRIPFADVGSYYVLPGRTRSLGLCDVAGRPRQFPSVQGRRASRPYLPLTGMTSPAKVDAFMSTAGIPPRDRSLTSGRSTR</sequence>
<protein>
    <recommendedName>
        <fullName evidence="4">PH domain-containing protein</fullName>
    </recommendedName>
</protein>
<evidence type="ECO:0000256" key="1">
    <source>
        <dbReference type="SAM" id="Phobius"/>
    </source>
</evidence>
<dbReference type="KEGG" id="strr:EKD16_23475"/>
<accession>A0A4P6Q6Y0</accession>
<dbReference type="EMBL" id="CP036455">
    <property type="protein sequence ID" value="QBI56443.1"/>
    <property type="molecule type" value="Genomic_DNA"/>
</dbReference>
<keyword evidence="1" id="KW-1133">Transmembrane helix</keyword>